<name>A0A9P3PMP4_LYOSH</name>
<keyword evidence="3" id="KW-1185">Reference proteome</keyword>
<dbReference type="Proteomes" id="UP001063166">
    <property type="component" value="Unassembled WGS sequence"/>
</dbReference>
<protein>
    <submittedName>
        <fullName evidence="2">Uncharacterized protein</fullName>
    </submittedName>
</protein>
<dbReference type="EMBL" id="BRPK01000005">
    <property type="protein sequence ID" value="GLB38249.1"/>
    <property type="molecule type" value="Genomic_DNA"/>
</dbReference>
<gene>
    <name evidence="2" type="ORF">LshimejAT787_0501140</name>
</gene>
<reference evidence="2" key="1">
    <citation type="submission" date="2022-07" db="EMBL/GenBank/DDBJ databases">
        <title>The genome of Lyophyllum shimeji provides insight into the initial evolution of ectomycorrhizal fungal genome.</title>
        <authorList>
            <person name="Kobayashi Y."/>
            <person name="Shibata T."/>
            <person name="Hirakawa H."/>
            <person name="Shigenobu S."/>
            <person name="Nishiyama T."/>
            <person name="Yamada A."/>
            <person name="Hasebe M."/>
            <person name="Kawaguchi M."/>
        </authorList>
    </citation>
    <scope>NUCLEOTIDE SEQUENCE</scope>
    <source>
        <strain evidence="2">AT787</strain>
    </source>
</reference>
<proteinExistence type="predicted"/>
<feature type="region of interest" description="Disordered" evidence="1">
    <location>
        <begin position="47"/>
        <end position="73"/>
    </location>
</feature>
<dbReference type="InterPro" id="IPR011990">
    <property type="entry name" value="TPR-like_helical_dom_sf"/>
</dbReference>
<evidence type="ECO:0000313" key="2">
    <source>
        <dbReference type="EMBL" id="GLB38249.1"/>
    </source>
</evidence>
<evidence type="ECO:0000313" key="3">
    <source>
        <dbReference type="Proteomes" id="UP001063166"/>
    </source>
</evidence>
<dbReference type="Gene3D" id="1.25.40.10">
    <property type="entry name" value="Tetratricopeptide repeat domain"/>
    <property type="match status" value="1"/>
</dbReference>
<organism evidence="2 3">
    <name type="scientific">Lyophyllum shimeji</name>
    <name type="common">Hon-shimeji</name>
    <name type="synonym">Tricholoma shimeji</name>
    <dbReference type="NCBI Taxonomy" id="47721"/>
    <lineage>
        <taxon>Eukaryota</taxon>
        <taxon>Fungi</taxon>
        <taxon>Dikarya</taxon>
        <taxon>Basidiomycota</taxon>
        <taxon>Agaricomycotina</taxon>
        <taxon>Agaricomycetes</taxon>
        <taxon>Agaricomycetidae</taxon>
        <taxon>Agaricales</taxon>
        <taxon>Tricholomatineae</taxon>
        <taxon>Lyophyllaceae</taxon>
        <taxon>Lyophyllum</taxon>
    </lineage>
</organism>
<sequence>MSFCRPLLSSVHIPKLPRQPVATRYGYVFTVAATRIEIPTLSVRLSRGVQTRDRSSETTSPGALASPSHIPSKPVANTVVQEGLTESLGTTPEQQGLRTQDRGLVANSPPAAFLHVMAEALAQKNSKLAERVVLDILERYRGADAEQENMLQTILSQDISLLSPRVVLRVLEHLKSSSPAGLSFLTANSVGRLARMISDSPAIRDTDRPLLRIIYPLLLERLETFCGPEGMEAIDTAPHEIIYASFSVTHKLLSMSFVRHALHLFQALAKSNYIPVEALHRADSCDDVNVIVTAALVKASLHWNWRALAAGFLMNSLKSQLPLHKLIIDLNIDVIYALLDTPTHRDICACGHLIRRAHHHMAVPPSIIRQFYTSAAAVDAKDEAEYLYAFTRHPKRQTHHYPPPQGVALPWLMRHLATMSSQTHLARTLAKEVVADNLAVPVPFRARFVALTAAQSYGRLSRALWERYATAKDAAVVVGNSALMLRMVSLFWNIHLRTEAELSRLRERSGETAPRSHDEDLRARSADSAKFVEHVIQAFRDHHAPLAAAPHWVLTSLARACFIVGKIPDGFEVFQVLLGRKELPDMYDANVALSAVSQVDSQLANQMMERMMKLGVRLDVVTLGTALHHAVLRDEWEVVKVMIQHIRGLDDKDISLRTLAGLVHASISLLENESEAEMRTKLGNILHLIRSFPEANIASSLPTAKSLVYASLRAKDGVLAYRFWKLLLRRTAEWGDKEQQDLRHRIARLLQQPGSRRGARRTRIMLARLGQSG</sequence>
<comment type="caution">
    <text evidence="2">The sequence shown here is derived from an EMBL/GenBank/DDBJ whole genome shotgun (WGS) entry which is preliminary data.</text>
</comment>
<evidence type="ECO:0000256" key="1">
    <source>
        <dbReference type="SAM" id="MobiDB-lite"/>
    </source>
</evidence>
<dbReference type="AlphaFoldDB" id="A0A9P3PMP4"/>
<dbReference type="OrthoDB" id="185373at2759"/>
<accession>A0A9P3PMP4</accession>